<keyword evidence="3" id="KW-0808">Transferase</keyword>
<protein>
    <submittedName>
        <fullName evidence="3">N-acetyltransferase</fullName>
    </submittedName>
</protein>
<dbReference type="Pfam" id="PF13302">
    <property type="entry name" value="Acetyltransf_3"/>
    <property type="match status" value="1"/>
</dbReference>
<evidence type="ECO:0000259" key="2">
    <source>
        <dbReference type="PROSITE" id="PS51186"/>
    </source>
</evidence>
<dbReference type="InterPro" id="IPR051531">
    <property type="entry name" value="N-acetyltransferase"/>
</dbReference>
<dbReference type="Gene3D" id="3.40.630.30">
    <property type="match status" value="1"/>
</dbReference>
<name>A0A2R7Z2Z9_9ACTN</name>
<dbReference type="PROSITE" id="PS51186">
    <property type="entry name" value="GNAT"/>
    <property type="match status" value="1"/>
</dbReference>
<accession>A0A2R7Z2Z9</accession>
<feature type="compositionally biased region" description="Basic and acidic residues" evidence="1">
    <location>
        <begin position="31"/>
        <end position="49"/>
    </location>
</feature>
<dbReference type="GO" id="GO:0016747">
    <property type="term" value="F:acyltransferase activity, transferring groups other than amino-acyl groups"/>
    <property type="evidence" value="ECO:0007669"/>
    <property type="project" value="InterPro"/>
</dbReference>
<dbReference type="OrthoDB" id="3402863at2"/>
<dbReference type="CDD" id="cd04301">
    <property type="entry name" value="NAT_SF"/>
    <property type="match status" value="1"/>
</dbReference>
<evidence type="ECO:0000313" key="3">
    <source>
        <dbReference type="EMBL" id="PUA82962.1"/>
    </source>
</evidence>
<dbReference type="PANTHER" id="PTHR43792:SF13">
    <property type="entry name" value="ACETYLTRANSFERASE"/>
    <property type="match status" value="1"/>
</dbReference>
<evidence type="ECO:0000256" key="1">
    <source>
        <dbReference type="SAM" id="MobiDB-lite"/>
    </source>
</evidence>
<dbReference type="EMBL" id="PYXZ01000001">
    <property type="protein sequence ID" value="PUA82962.1"/>
    <property type="molecule type" value="Genomic_DNA"/>
</dbReference>
<keyword evidence="4" id="KW-1185">Reference proteome</keyword>
<organism evidence="3 4">
    <name type="scientific">Nocardioides currus</name>
    <dbReference type="NCBI Taxonomy" id="2133958"/>
    <lineage>
        <taxon>Bacteria</taxon>
        <taxon>Bacillati</taxon>
        <taxon>Actinomycetota</taxon>
        <taxon>Actinomycetes</taxon>
        <taxon>Propionibacteriales</taxon>
        <taxon>Nocardioidaceae</taxon>
        <taxon>Nocardioides</taxon>
    </lineage>
</organism>
<dbReference type="InterPro" id="IPR016181">
    <property type="entry name" value="Acyl_CoA_acyltransferase"/>
</dbReference>
<proteinExistence type="predicted"/>
<comment type="caution">
    <text evidence="3">The sequence shown here is derived from an EMBL/GenBank/DDBJ whole genome shotgun (WGS) entry which is preliminary data.</text>
</comment>
<dbReference type="SUPFAM" id="SSF55729">
    <property type="entry name" value="Acyl-CoA N-acyltransferases (Nat)"/>
    <property type="match status" value="1"/>
</dbReference>
<dbReference type="RefSeq" id="WP_108343148.1">
    <property type="nucleotide sequence ID" value="NZ_PYXZ01000001.1"/>
</dbReference>
<dbReference type="InterPro" id="IPR000182">
    <property type="entry name" value="GNAT_dom"/>
</dbReference>
<dbReference type="PANTHER" id="PTHR43792">
    <property type="entry name" value="GNAT FAMILY, PUTATIVE (AFU_ORTHOLOGUE AFUA_3G00765)-RELATED-RELATED"/>
    <property type="match status" value="1"/>
</dbReference>
<sequence>MRLPATVATERLTLDLILPDEAARMVAATPDGRDPRWHPDYPRQDDRDAASMVKGSDAGAGWGPRHVTRTFDGLVFGSIGFFGPPAPADDGVDEAEIGYGLVADARGRGVATEAVRALLAQADALGVRVRASVLPDNAASIRVLAKCGFTELRGANEDGELVMARPLRSPG</sequence>
<dbReference type="Proteomes" id="UP000244867">
    <property type="component" value="Unassembled WGS sequence"/>
</dbReference>
<feature type="domain" description="N-acetyltransferase" evidence="2">
    <location>
        <begin position="12"/>
        <end position="168"/>
    </location>
</feature>
<dbReference type="AlphaFoldDB" id="A0A2R7Z2Z9"/>
<evidence type="ECO:0000313" key="4">
    <source>
        <dbReference type="Proteomes" id="UP000244867"/>
    </source>
</evidence>
<reference evidence="3 4" key="1">
    <citation type="submission" date="2018-03" db="EMBL/GenBank/DDBJ databases">
        <authorList>
            <person name="Keele B.F."/>
        </authorList>
    </citation>
    <scope>NUCLEOTIDE SEQUENCE [LARGE SCALE GENOMIC DNA]</scope>
    <source>
        <strain evidence="3 4">IB-3</strain>
    </source>
</reference>
<gene>
    <name evidence="3" type="ORF">C7S10_04560</name>
</gene>
<feature type="region of interest" description="Disordered" evidence="1">
    <location>
        <begin position="29"/>
        <end position="59"/>
    </location>
</feature>